<dbReference type="PANTHER" id="PTHR20854">
    <property type="entry name" value="INOSITOL MONOPHOSPHATASE"/>
    <property type="match status" value="1"/>
</dbReference>
<dbReference type="GO" id="GO:0006020">
    <property type="term" value="P:inositol metabolic process"/>
    <property type="evidence" value="ECO:0007669"/>
    <property type="project" value="TreeGrafter"/>
</dbReference>
<dbReference type="PANTHER" id="PTHR20854:SF4">
    <property type="entry name" value="INOSITOL-1-MONOPHOSPHATASE-RELATED"/>
    <property type="match status" value="1"/>
</dbReference>
<reference evidence="1" key="1">
    <citation type="journal article" date="2014" name="Front. Microbiol.">
        <title>High frequency of phylogenetically diverse reductive dehalogenase-homologous genes in deep subseafloor sedimentary metagenomes.</title>
        <authorList>
            <person name="Kawai M."/>
            <person name="Futagami T."/>
            <person name="Toyoda A."/>
            <person name="Takaki Y."/>
            <person name="Nishi S."/>
            <person name="Hori S."/>
            <person name="Arai W."/>
            <person name="Tsubouchi T."/>
            <person name="Morono Y."/>
            <person name="Uchiyama I."/>
            <person name="Ito T."/>
            <person name="Fujiyama A."/>
            <person name="Inagaki F."/>
            <person name="Takami H."/>
        </authorList>
    </citation>
    <scope>NUCLEOTIDE SEQUENCE</scope>
    <source>
        <strain evidence="1">Expedition CK06-06</strain>
    </source>
</reference>
<evidence type="ECO:0008006" key="2">
    <source>
        <dbReference type="Google" id="ProtNLM"/>
    </source>
</evidence>
<dbReference type="PRINTS" id="PR00377">
    <property type="entry name" value="IMPHPHTASES"/>
</dbReference>
<accession>X1EWG8</accession>
<gene>
    <name evidence="1" type="ORF">S03H2_22546</name>
</gene>
<sequence>ASPVLAAVFAPVSNEFFFAVRGQGTTLNGKQVQASAGTALDFARLAGPKPMVERLNTRPGDIKLHPRIGSLALRLCRVANGSLDAAFAGGNSHDWDLAAADLIVQEADGRMSDLSGDPILYNRREVTHGVLVAAGRDRHASIVAHFRNRPLA</sequence>
<dbReference type="Pfam" id="PF00459">
    <property type="entry name" value="Inositol_P"/>
    <property type="match status" value="1"/>
</dbReference>
<dbReference type="EMBL" id="BARU01012156">
    <property type="protein sequence ID" value="GAH37746.1"/>
    <property type="molecule type" value="Genomic_DNA"/>
</dbReference>
<dbReference type="InterPro" id="IPR000760">
    <property type="entry name" value="Inositol_monophosphatase-like"/>
</dbReference>
<dbReference type="SUPFAM" id="SSF56655">
    <property type="entry name" value="Carbohydrate phosphatase"/>
    <property type="match status" value="1"/>
</dbReference>
<dbReference type="AlphaFoldDB" id="X1EWG8"/>
<proteinExistence type="predicted"/>
<comment type="caution">
    <text evidence="1">The sequence shown here is derived from an EMBL/GenBank/DDBJ whole genome shotgun (WGS) entry which is preliminary data.</text>
</comment>
<name>X1EWG8_9ZZZZ</name>
<dbReference type="GO" id="GO:0008934">
    <property type="term" value="F:inositol monophosphate 1-phosphatase activity"/>
    <property type="evidence" value="ECO:0007669"/>
    <property type="project" value="TreeGrafter"/>
</dbReference>
<feature type="non-terminal residue" evidence="1">
    <location>
        <position position="1"/>
    </location>
</feature>
<evidence type="ECO:0000313" key="1">
    <source>
        <dbReference type="EMBL" id="GAH37746.1"/>
    </source>
</evidence>
<protein>
    <recommendedName>
        <fullName evidence="2">3'(2'),5'-bisphosphate nucleotidase CysQ</fullName>
    </recommendedName>
</protein>
<organism evidence="1">
    <name type="scientific">marine sediment metagenome</name>
    <dbReference type="NCBI Taxonomy" id="412755"/>
    <lineage>
        <taxon>unclassified sequences</taxon>
        <taxon>metagenomes</taxon>
        <taxon>ecological metagenomes</taxon>
    </lineage>
</organism>
<dbReference type="Gene3D" id="3.30.540.10">
    <property type="entry name" value="Fructose-1,6-Bisphosphatase, subunit A, domain 1"/>
    <property type="match status" value="1"/>
</dbReference>
<dbReference type="GO" id="GO:0007165">
    <property type="term" value="P:signal transduction"/>
    <property type="evidence" value="ECO:0007669"/>
    <property type="project" value="TreeGrafter"/>
</dbReference>
<dbReference type="Gene3D" id="3.40.190.80">
    <property type="match status" value="1"/>
</dbReference>